<dbReference type="PANTHER" id="PTHR47396">
    <property type="entry name" value="TYPE I RESTRICTION ENZYME ECOKI R PROTEIN"/>
    <property type="match status" value="1"/>
</dbReference>
<dbReference type="SUPFAM" id="SSF52540">
    <property type="entry name" value="P-loop containing nucleoside triphosphate hydrolases"/>
    <property type="match status" value="1"/>
</dbReference>
<dbReference type="Pfam" id="PF00271">
    <property type="entry name" value="Helicase_C"/>
    <property type="match status" value="1"/>
</dbReference>
<keyword evidence="3" id="KW-0255">Endonuclease</keyword>
<dbReference type="InterPro" id="IPR027417">
    <property type="entry name" value="P-loop_NTPase"/>
</dbReference>
<dbReference type="Gene3D" id="3.40.50.300">
    <property type="entry name" value="P-loop containing nucleotide triphosphate hydrolases"/>
    <property type="match status" value="2"/>
</dbReference>
<dbReference type="Pfam" id="PF04851">
    <property type="entry name" value="ResIII"/>
    <property type="match status" value="1"/>
</dbReference>
<proteinExistence type="predicted"/>
<dbReference type="SMART" id="SM00490">
    <property type="entry name" value="HELICc"/>
    <property type="match status" value="1"/>
</dbReference>
<keyword evidence="3" id="KW-0540">Nuclease</keyword>
<comment type="caution">
    <text evidence="3">The sequence shown here is derived from an EMBL/GenBank/DDBJ whole genome shotgun (WGS) entry which is preliminary data.</text>
</comment>
<dbReference type="PROSITE" id="PS51194">
    <property type="entry name" value="HELICASE_CTER"/>
    <property type="match status" value="1"/>
</dbReference>
<dbReference type="GO" id="GO:0004519">
    <property type="term" value="F:endonuclease activity"/>
    <property type="evidence" value="ECO:0007669"/>
    <property type="project" value="UniProtKB-KW"/>
</dbReference>
<feature type="domain" description="Helicase ATP-binding" evidence="1">
    <location>
        <begin position="249"/>
        <end position="399"/>
    </location>
</feature>
<dbReference type="Pfam" id="PF13091">
    <property type="entry name" value="PLDc_2"/>
    <property type="match status" value="1"/>
</dbReference>
<dbReference type="EMBL" id="WJBE01000003">
    <property type="protein sequence ID" value="MBC3898910.1"/>
    <property type="molecule type" value="Genomic_DNA"/>
</dbReference>
<accession>A0ABR6YUP3</accession>
<organism evidence="3 4">
    <name type="scientific">Acetobacterium malicum</name>
    <dbReference type="NCBI Taxonomy" id="52692"/>
    <lineage>
        <taxon>Bacteria</taxon>
        <taxon>Bacillati</taxon>
        <taxon>Bacillota</taxon>
        <taxon>Clostridia</taxon>
        <taxon>Eubacteriales</taxon>
        <taxon>Eubacteriaceae</taxon>
        <taxon>Acetobacterium</taxon>
    </lineage>
</organism>
<dbReference type="InterPro" id="IPR014001">
    <property type="entry name" value="Helicase_ATP-bd"/>
</dbReference>
<evidence type="ECO:0000259" key="1">
    <source>
        <dbReference type="PROSITE" id="PS51192"/>
    </source>
</evidence>
<dbReference type="CDD" id="cd18799">
    <property type="entry name" value="SF2_C_EcoAI-like"/>
    <property type="match status" value="1"/>
</dbReference>
<dbReference type="Proteomes" id="UP000622405">
    <property type="component" value="Unassembled WGS sequence"/>
</dbReference>
<dbReference type="SMART" id="SM00487">
    <property type="entry name" value="DEXDc"/>
    <property type="match status" value="1"/>
</dbReference>
<keyword evidence="3" id="KW-0378">Hydrolase</keyword>
<dbReference type="InterPro" id="IPR050742">
    <property type="entry name" value="Helicase_Restrict-Modif_Enz"/>
</dbReference>
<dbReference type="PROSITE" id="PS51192">
    <property type="entry name" value="HELICASE_ATP_BIND_1"/>
    <property type="match status" value="1"/>
</dbReference>
<feature type="domain" description="Helicase C-terminal" evidence="2">
    <location>
        <begin position="453"/>
        <end position="596"/>
    </location>
</feature>
<dbReference type="InterPro" id="IPR006935">
    <property type="entry name" value="Helicase/UvrB_N"/>
</dbReference>
<sequence length="850" mass="96889">MANYQIIGPATNHNCITGESDHFYPYLREAIGRALKIDLNVSFLMVSGVRLLLKDLTAAAAAGVPITILCANYLNITQPEALYLLKDALGDRCDLRFYNVPNQSFHAKAYFFTYPDGEEVFVGSSNLSRSALTCGIEWNYRIDSRTHPGDCAFFRQTFETLLNDHSIPIDDRELKRYAKQWVRPKIYQQLDQFEADQPQETIDEPRPDNRVAQPQAGYAVDVADSVPAPLIAFPQPTGAQVEALYALKQFRREQLDRGLIVAATGIGKTFLAAFDSRDYKRILFVAHRDEILSQAAHTFACVRPDLSAGHFDGSHKDTAGAIIFASVQTLGNRDYLCDRYFAPDAFDYIIIDEFHHAVSSCYQNIIDYFKPGFLLGLTATPERLDNQDVFALCDYNVVYEVRLKEAINRGWLTPFRYYGIYDDLDYDQIDFKNGRYDDKQLALLASVNRRGQLIFQHYAKYGSQRALGFCINRRHALYMTRYFRDQGIACAAVISGSPPDDGKALTLDRETAIKKLKDGELQVLFSVDMFNEGLDIPELDMVLFLRPTQSPTVFLQQLGRGLRKTRGKTHLKVLDFIGNYKKANLVPFFLTSTAPPESGGRRGYQLPGEADFPEDCLVDFDFRLIDLFKKMAQDQKKLKDRLLDEFDRISAELGRRPLRLDLYIHLDEAIYQSIRSKKDLNPFRDYLTFLDAIGQTTAAEKELLGSPGHAFLRNIENTAMSKTYKMPVLLAFYNGSAMKLAIDDDDLYQSFKDFYEKGSNRVDLLRDKTTANAMGWGKKEYVSLARRNPVHFLAQSAGEFFFLNGETFCLAPELDAFVTNPVFVGHFKDIIDYRTKRFYKERLEKMETQA</sequence>
<gene>
    <name evidence="3" type="ORF">GH811_04695</name>
</gene>
<keyword evidence="4" id="KW-1185">Reference proteome</keyword>
<dbReference type="InterPro" id="IPR025202">
    <property type="entry name" value="PLD-like_dom"/>
</dbReference>
<dbReference type="PANTHER" id="PTHR47396:SF1">
    <property type="entry name" value="ATP-DEPENDENT HELICASE IRC3-RELATED"/>
    <property type="match status" value="1"/>
</dbReference>
<dbReference type="RefSeq" id="WP_186893502.1">
    <property type="nucleotide sequence ID" value="NZ_WJBE01000003.1"/>
</dbReference>
<dbReference type="CDD" id="cd18032">
    <property type="entry name" value="DEXHc_RE_I_III_res"/>
    <property type="match status" value="1"/>
</dbReference>
<protein>
    <submittedName>
        <fullName evidence="3">NgoFVII family restriction endonuclease</fullName>
    </submittedName>
</protein>
<evidence type="ECO:0000313" key="4">
    <source>
        <dbReference type="Proteomes" id="UP000622405"/>
    </source>
</evidence>
<reference evidence="3 4" key="1">
    <citation type="journal article" date="2020" name="mSystems">
        <title>Defining Genomic and Predicted Metabolic Features of the Acetobacterium Genus.</title>
        <authorList>
            <person name="Ross D.E."/>
            <person name="Marshall C.W."/>
            <person name="Gulliver D."/>
            <person name="May H.D."/>
            <person name="Norman R.S."/>
        </authorList>
    </citation>
    <scope>NUCLEOTIDE SEQUENCE [LARGE SCALE GENOMIC DNA]</scope>
    <source>
        <strain evidence="3 4">DSM 4132</strain>
    </source>
</reference>
<evidence type="ECO:0000313" key="3">
    <source>
        <dbReference type="EMBL" id="MBC3898910.1"/>
    </source>
</evidence>
<evidence type="ECO:0000259" key="2">
    <source>
        <dbReference type="PROSITE" id="PS51194"/>
    </source>
</evidence>
<dbReference type="SUPFAM" id="SSF56024">
    <property type="entry name" value="Phospholipase D/nuclease"/>
    <property type="match status" value="1"/>
</dbReference>
<dbReference type="Gene3D" id="3.30.870.10">
    <property type="entry name" value="Endonuclease Chain A"/>
    <property type="match status" value="1"/>
</dbReference>
<dbReference type="InterPro" id="IPR001650">
    <property type="entry name" value="Helicase_C-like"/>
</dbReference>
<name>A0ABR6YUP3_9FIRM</name>